<feature type="compositionally biased region" description="Acidic residues" evidence="1">
    <location>
        <begin position="1273"/>
        <end position="1306"/>
    </location>
</feature>
<dbReference type="KEGG" id="pgr:PGTG_07726"/>
<feature type="compositionally biased region" description="Low complexity" evidence="1">
    <location>
        <begin position="1324"/>
        <end position="1340"/>
    </location>
</feature>
<feature type="compositionally biased region" description="Polar residues" evidence="1">
    <location>
        <begin position="687"/>
        <end position="698"/>
    </location>
</feature>
<dbReference type="PANTHER" id="PTHR48193">
    <property type="entry name" value="ZINC METALLOPROTEASE ZMPB-RELATED"/>
    <property type="match status" value="1"/>
</dbReference>
<evidence type="ECO:0000313" key="3">
    <source>
        <dbReference type="Proteomes" id="UP000008783"/>
    </source>
</evidence>
<feature type="compositionally biased region" description="Basic and acidic residues" evidence="1">
    <location>
        <begin position="743"/>
        <end position="759"/>
    </location>
</feature>
<protein>
    <recommendedName>
        <fullName evidence="4">Golgi to ER traffic-protein</fullName>
    </recommendedName>
</protein>
<dbReference type="HOGENOM" id="CLU_002667_0_0_1"/>
<evidence type="ECO:0000256" key="1">
    <source>
        <dbReference type="SAM" id="MobiDB-lite"/>
    </source>
</evidence>
<reference key="1">
    <citation type="submission" date="2007-01" db="EMBL/GenBank/DDBJ databases">
        <title>The Genome Sequence of Puccinia graminis f. sp. tritici Strain CRL 75-36-700-3.</title>
        <authorList>
            <consortium name="The Broad Institute Genome Sequencing Platform"/>
            <person name="Birren B."/>
            <person name="Lander E."/>
            <person name="Galagan J."/>
            <person name="Nusbaum C."/>
            <person name="Devon K."/>
            <person name="Cuomo C."/>
            <person name="Jaffe D."/>
            <person name="Butler J."/>
            <person name="Alvarez P."/>
            <person name="Gnerre S."/>
            <person name="Grabherr M."/>
            <person name="Mauceli E."/>
            <person name="Brockman W."/>
            <person name="Young S."/>
            <person name="LaButti K."/>
            <person name="Sykes S."/>
            <person name="DeCaprio D."/>
            <person name="Crawford M."/>
            <person name="Koehrsen M."/>
            <person name="Engels R."/>
            <person name="Montgomery P."/>
            <person name="Pearson M."/>
            <person name="Howarth C."/>
            <person name="Larson L."/>
            <person name="White J."/>
            <person name="Zeng Q."/>
            <person name="Kodira C."/>
            <person name="Yandava C."/>
            <person name="Alvarado L."/>
            <person name="O'Leary S."/>
            <person name="Szabo L."/>
            <person name="Dean R."/>
            <person name="Schein J."/>
        </authorList>
    </citation>
    <scope>NUCLEOTIDE SEQUENCE</scope>
    <source>
        <strain>CRL 75-36-700-3</strain>
    </source>
</reference>
<dbReference type="InterPro" id="IPR053094">
    <property type="entry name" value="Zinc_metalloprotease_ZmpB"/>
</dbReference>
<feature type="compositionally biased region" description="Basic and acidic residues" evidence="1">
    <location>
        <begin position="1352"/>
        <end position="1366"/>
    </location>
</feature>
<feature type="region of interest" description="Disordered" evidence="1">
    <location>
        <begin position="778"/>
        <end position="798"/>
    </location>
</feature>
<feature type="compositionally biased region" description="Polar residues" evidence="1">
    <location>
        <begin position="541"/>
        <end position="550"/>
    </location>
</feature>
<feature type="compositionally biased region" description="Acidic residues" evidence="1">
    <location>
        <begin position="1342"/>
        <end position="1351"/>
    </location>
</feature>
<dbReference type="RefSeq" id="XP_003325896.2">
    <property type="nucleotide sequence ID" value="XM_003325848.2"/>
</dbReference>
<dbReference type="VEuPathDB" id="FungiDB:PGTG_07726"/>
<feature type="region of interest" description="Disordered" evidence="1">
    <location>
        <begin position="515"/>
        <end position="652"/>
    </location>
</feature>
<gene>
    <name evidence="2" type="ORF">PGTG_07726</name>
</gene>
<evidence type="ECO:0008006" key="4">
    <source>
        <dbReference type="Google" id="ProtNLM"/>
    </source>
</evidence>
<feature type="region of interest" description="Disordered" evidence="1">
    <location>
        <begin position="1"/>
        <end position="157"/>
    </location>
</feature>
<name>E3KBH1_PUCGT</name>
<dbReference type="GeneID" id="10537223"/>
<organism evidence="2 3">
    <name type="scientific">Puccinia graminis f. sp. tritici (strain CRL 75-36-700-3 / race SCCL)</name>
    <name type="common">Black stem rust fungus</name>
    <dbReference type="NCBI Taxonomy" id="418459"/>
    <lineage>
        <taxon>Eukaryota</taxon>
        <taxon>Fungi</taxon>
        <taxon>Dikarya</taxon>
        <taxon>Basidiomycota</taxon>
        <taxon>Pucciniomycotina</taxon>
        <taxon>Pucciniomycetes</taxon>
        <taxon>Pucciniales</taxon>
        <taxon>Pucciniaceae</taxon>
        <taxon>Puccinia</taxon>
    </lineage>
</organism>
<proteinExistence type="predicted"/>
<reference evidence="3" key="2">
    <citation type="journal article" date="2011" name="Proc. Natl. Acad. Sci. U.S.A.">
        <title>Obligate biotrophy features unraveled by the genomic analysis of rust fungi.</title>
        <authorList>
            <person name="Duplessis S."/>
            <person name="Cuomo C.A."/>
            <person name="Lin Y.-C."/>
            <person name="Aerts A."/>
            <person name="Tisserant E."/>
            <person name="Veneault-Fourrey C."/>
            <person name="Joly D.L."/>
            <person name="Hacquard S."/>
            <person name="Amselem J."/>
            <person name="Cantarel B.L."/>
            <person name="Chiu R."/>
            <person name="Coutinho P.M."/>
            <person name="Feau N."/>
            <person name="Field M."/>
            <person name="Frey P."/>
            <person name="Gelhaye E."/>
            <person name="Goldberg J."/>
            <person name="Grabherr M.G."/>
            <person name="Kodira C.D."/>
            <person name="Kohler A."/>
            <person name="Kuees U."/>
            <person name="Lindquist E.A."/>
            <person name="Lucas S.M."/>
            <person name="Mago R."/>
            <person name="Mauceli E."/>
            <person name="Morin E."/>
            <person name="Murat C."/>
            <person name="Pangilinan J.L."/>
            <person name="Park R."/>
            <person name="Pearson M."/>
            <person name="Quesneville H."/>
            <person name="Rouhier N."/>
            <person name="Sakthikumar S."/>
            <person name="Salamov A.A."/>
            <person name="Schmutz J."/>
            <person name="Selles B."/>
            <person name="Shapiro H."/>
            <person name="Tanguay P."/>
            <person name="Tuskan G.A."/>
            <person name="Henrissat B."/>
            <person name="Van de Peer Y."/>
            <person name="Rouze P."/>
            <person name="Ellis J.G."/>
            <person name="Dodds P.N."/>
            <person name="Schein J.E."/>
            <person name="Zhong S."/>
            <person name="Hamelin R.C."/>
            <person name="Grigoriev I.V."/>
            <person name="Szabo L.J."/>
            <person name="Martin F."/>
        </authorList>
    </citation>
    <scope>NUCLEOTIDE SEQUENCE [LARGE SCALE GENOMIC DNA]</scope>
    <source>
        <strain evidence="3">CRL 75-36-700-3 / race SCCL</strain>
    </source>
</reference>
<sequence>MRDQASGLGASRNGSKSKGPAGPAKSGPRGSEWVTVPPKKVPQEMQRYLSAQRPPIGGQKSKRSSPTPEDFRTIGREGAQLDPALSDDENGSEEELHVNETLTSQPPETPKSLEVKKKKKPILTTGPKASGSKSSPKVVVPKTTLGPPASTGGSVNVGHGLNPKLLADALARQEGASKDTGSGSEKLPPIVGHRANSKMIADALARHEQATRGIKSPDNMIPVGNGEFMSLAECRAFLDQFPKLSPVGVGTPARALSTGSSSDARKTTLLSTPLVAPTAKNSSLVIQDPPNTGGPPKVPKPVLASHAPGVVTPLHKGMMTRTPSTSSSITNAMLPNLATASLDQLKSMRRICSNTREMLSTSVTEIRSEDLHLLAPGAYGFQDRHLRLMTRYCSQLDQKIAEAENAGISDAIEVIDLTTDEPPDNGPSTSSVTGSAKRLSRPSEASESDDSPVMAKKTRTTVPPPPPGQYIQPNLPPYSFRDIPDKDLLAGIAPKFPVNRQPSISEFTSQFQSDLSLPYSPTGPPGGLLASSSKPAAPGGNVSNQVGQAVTDTQQPTTQDPFKQRLPKSAPLSTPSHANLPTAPRTRSGGVGKAAQVPGTRPDQLVNKNVSKPSMSDLATPVDMGDPVWNASDTEGRGLNTDTGADADGGDMVVDPEALKWVSGKGKGKGLDPVLNVSDKDARALNTPGNTKQSTAHKQTAADPEGAEVDHTGAVADVEDRVDEPEPPKKDRRKGKGKGQATAKEKAAKTTKKKLADMTAEEKAARLEERKEKAKARKEEKAHCVHAIPPQPGNLLAPMLTPKECEEARRAHKRMLTDSRNPQWDFGPELMDKVADMILAFKKDRREDSFYTKSPQFTPEPHMIDAIKEVFEGDFPELIMKCPRLLQVDAADPFWTKEAVDLSIIKKAHDSKDSVKAASWITLYGMMLRVDHYPDYTEDDNTVKLFDAAFRKIHTLTVSSFNEFHRYVSPSDKPVDKSIPTFKQDTALQAGRFVINKIKSLKVGAATSAHHGNARTGNGLMLLQRRIWDTLLCVLMMQQSLFQQDLEHCIQTGTYPNQTMLVSQHMSANQRAQSLYKHGDVKDTKNSKAMKEWGEDRLAAFGSMAIFFLYGAAGWWQFLTDSHHYNQKDVWVLVHLAKGKSDWIYERGHLSKRRTEDTPWYRIDSFVRWLLVKTKMHVRITDKVDWEAAPKFWAEHVTSHNIARLALQDVLSEVCLVTPLKSLNFNGEPAPDVVLEEDLQASVEKCRAKLTAGWQGLVEGTAGGESSDGSSLTEEEEVEEEEEEVEEEEEEDEDDEMDEEESEEEGEIRAPRPSGKPVHGKIPSSSSSDSGTEDSSSHSGPGDEENDDEDTDPHRSDSDGGVEERQRRRREHPLILYTSKVQKSG</sequence>
<dbReference type="InParanoid" id="E3KBH1"/>
<keyword evidence="3" id="KW-1185">Reference proteome</keyword>
<feature type="region of interest" description="Disordered" evidence="1">
    <location>
        <begin position="418"/>
        <end position="482"/>
    </location>
</feature>
<feature type="region of interest" description="Disordered" evidence="1">
    <location>
        <begin position="681"/>
        <end position="759"/>
    </location>
</feature>
<dbReference type="EMBL" id="DS178279">
    <property type="protein sequence ID" value="EFP81477.2"/>
    <property type="molecule type" value="Genomic_DNA"/>
</dbReference>
<feature type="region of interest" description="Disordered" evidence="1">
    <location>
        <begin position="1257"/>
        <end position="1385"/>
    </location>
</feature>
<dbReference type="STRING" id="418459.E3KBH1"/>
<feature type="compositionally biased region" description="Low complexity" evidence="1">
    <location>
        <begin position="124"/>
        <end position="144"/>
    </location>
</feature>
<dbReference type="Proteomes" id="UP000008783">
    <property type="component" value="Unassembled WGS sequence"/>
</dbReference>
<evidence type="ECO:0000313" key="2">
    <source>
        <dbReference type="EMBL" id="EFP81477.2"/>
    </source>
</evidence>
<feature type="compositionally biased region" description="Low complexity" evidence="1">
    <location>
        <begin position="551"/>
        <end position="561"/>
    </location>
</feature>
<dbReference type="PANTHER" id="PTHR48193:SF2">
    <property type="entry name" value="ZINC METALLOPROTEASE ZMPB"/>
    <property type="match status" value="1"/>
</dbReference>
<accession>E3KBH1</accession>